<feature type="repeat" description="TPR" evidence="1">
    <location>
        <begin position="701"/>
        <end position="734"/>
    </location>
</feature>
<evidence type="ECO:0000256" key="2">
    <source>
        <dbReference type="SAM" id="MobiDB-lite"/>
    </source>
</evidence>
<dbReference type="SMART" id="SM00028">
    <property type="entry name" value="TPR"/>
    <property type="match status" value="5"/>
</dbReference>
<keyword evidence="3" id="KW-1133">Transmembrane helix</keyword>
<comment type="caution">
    <text evidence="4">The sequence shown here is derived from an EMBL/GenBank/DDBJ whole genome shotgun (WGS) entry which is preliminary data.</text>
</comment>
<accession>A0A0G1VT17</accession>
<feature type="transmembrane region" description="Helical" evidence="3">
    <location>
        <begin position="143"/>
        <end position="162"/>
    </location>
</feature>
<gene>
    <name evidence="4" type="ORF">UY46_C0001G0015</name>
</gene>
<dbReference type="InterPro" id="IPR011990">
    <property type="entry name" value="TPR-like_helical_dom_sf"/>
</dbReference>
<name>A0A0G1VT17_9BACT</name>
<dbReference type="PANTHER" id="PTHR12558:SF13">
    <property type="entry name" value="CELL DIVISION CYCLE PROTEIN 27 HOMOLOG"/>
    <property type="match status" value="1"/>
</dbReference>
<feature type="transmembrane region" description="Helical" evidence="3">
    <location>
        <begin position="84"/>
        <end position="110"/>
    </location>
</feature>
<feature type="transmembrane region" description="Helical" evidence="3">
    <location>
        <begin position="54"/>
        <end position="72"/>
    </location>
</feature>
<keyword evidence="1" id="KW-0802">TPR repeat</keyword>
<reference evidence="4 5" key="1">
    <citation type="journal article" date="2015" name="Nature">
        <title>rRNA introns, odd ribosomes, and small enigmatic genomes across a large radiation of phyla.</title>
        <authorList>
            <person name="Brown C.T."/>
            <person name="Hug L.A."/>
            <person name="Thomas B.C."/>
            <person name="Sharon I."/>
            <person name="Castelle C.J."/>
            <person name="Singh A."/>
            <person name="Wilkins M.J."/>
            <person name="Williams K.H."/>
            <person name="Banfield J.F."/>
        </authorList>
    </citation>
    <scope>NUCLEOTIDE SEQUENCE [LARGE SCALE GENOMIC DNA]</scope>
</reference>
<dbReference type="AlphaFoldDB" id="A0A0G1VT17"/>
<feature type="transmembrane region" description="Helical" evidence="3">
    <location>
        <begin position="190"/>
        <end position="208"/>
    </location>
</feature>
<feature type="transmembrane region" description="Helical" evidence="3">
    <location>
        <begin position="116"/>
        <end position="136"/>
    </location>
</feature>
<proteinExistence type="predicted"/>
<evidence type="ECO:0000256" key="3">
    <source>
        <dbReference type="SAM" id="Phobius"/>
    </source>
</evidence>
<organism evidence="4 5">
    <name type="scientific">Candidatus Kaiserbacteria bacterium GW2011_GWA2_49_56</name>
    <dbReference type="NCBI Taxonomy" id="1618670"/>
    <lineage>
        <taxon>Bacteria</taxon>
        <taxon>Candidatus Kaiseribacteriota</taxon>
    </lineage>
</organism>
<feature type="transmembrane region" description="Helical" evidence="3">
    <location>
        <begin position="284"/>
        <end position="304"/>
    </location>
</feature>
<dbReference type="PROSITE" id="PS50005">
    <property type="entry name" value="TPR"/>
    <property type="match status" value="2"/>
</dbReference>
<feature type="transmembrane region" description="Helical" evidence="3">
    <location>
        <begin position="237"/>
        <end position="255"/>
    </location>
</feature>
<dbReference type="Pfam" id="PF14559">
    <property type="entry name" value="TPR_19"/>
    <property type="match status" value="1"/>
</dbReference>
<protein>
    <submittedName>
        <fullName evidence="4">Uncharacterized protein</fullName>
    </submittedName>
</protein>
<dbReference type="PANTHER" id="PTHR12558">
    <property type="entry name" value="CELL DIVISION CYCLE 16,23,27"/>
    <property type="match status" value="1"/>
</dbReference>
<evidence type="ECO:0000256" key="1">
    <source>
        <dbReference type="PROSITE-ProRule" id="PRU00339"/>
    </source>
</evidence>
<dbReference type="Pfam" id="PF13432">
    <property type="entry name" value="TPR_16"/>
    <property type="match status" value="1"/>
</dbReference>
<feature type="repeat" description="TPR" evidence="1">
    <location>
        <begin position="735"/>
        <end position="768"/>
    </location>
</feature>
<dbReference type="Gene3D" id="1.25.40.10">
    <property type="entry name" value="Tetratricopeptide repeat domain"/>
    <property type="match status" value="2"/>
</dbReference>
<feature type="transmembrane region" description="Helical" evidence="3">
    <location>
        <begin position="378"/>
        <end position="401"/>
    </location>
</feature>
<sequence length="813" mass="88688">MTKPDFGANVAGGEVKSKWGVERVSSWGLFILVFLLPIFFVPALSFPIQFSKALLLFALVLVAFCIWVVARLKDGRFVVPNSPMLIALSAVLCIFTISSLLSGSIVSSLLGQGFEVGTALNILVLSVLTFLVPVIFRAKEQIFWSYIAFLASFLLVALFHLLRLALGADFLSFGIFTDLVSNTVGKWNDLGIFFGVSALLSLITIEFLSLGKLFKALIYITLALSILFLAVVNFSMIWFVLGVFSLIFLVYTISFSRSRVQELTSEGGTTAVPQNALPFRRFPIPSLAVLAISVIFILAGNFIGSKIGASLGISQLEVRPSWGATFDVSRQTLVKDPLLGSGPNQFASEWLKYKPNGINSTVFWNVDFNFGVGLIPTFLATTGILGVLAWVAFFLAFLYAGFKAILSDFSDKLSQYLVTSSFLVSLFLWIFAIFYIPSLTIFALTFIFTGLFIASLAILHKAPLKTISFANDPRAGFVSVLVLILLLIGSITLGYDVVQKYIAAVLFQQGVISFNTEGSIDKSEGLIARAAAMAPTDIYYRFLTELSLMRMNTVLRSDPAKVSAESVRTKFQELLSAAILNARQAVAQNGRNYENHMTLGRVYEAVVPLKIEGSYEAALASYSEALTLNPKSPAIHLTIARLEAAKGNNGKARESIALALREKNNYTEAIFFLSQIEAAEGNIKAAISSVEAASVIAPNDASVFFQLGILRFNDKDFRGAASALEKAVALNPSYANAKYFLGLSYEKLGRDAEAIREFTDLKVTNPDNNEVDLILKNLKAEREPFADAAPPVDAVPEKRSKLPVAESIPDSEE</sequence>
<dbReference type="EMBL" id="LCQB01000001">
    <property type="protein sequence ID" value="KKW09435.1"/>
    <property type="molecule type" value="Genomic_DNA"/>
</dbReference>
<feature type="transmembrane region" description="Helical" evidence="3">
    <location>
        <begin position="441"/>
        <end position="463"/>
    </location>
</feature>
<dbReference type="Proteomes" id="UP000033825">
    <property type="component" value="Unassembled WGS sequence"/>
</dbReference>
<keyword evidence="3" id="KW-0472">Membrane</keyword>
<feature type="transmembrane region" description="Helical" evidence="3">
    <location>
        <begin position="475"/>
        <end position="495"/>
    </location>
</feature>
<dbReference type="InterPro" id="IPR019734">
    <property type="entry name" value="TPR_rpt"/>
</dbReference>
<evidence type="ECO:0000313" key="5">
    <source>
        <dbReference type="Proteomes" id="UP000033825"/>
    </source>
</evidence>
<feature type="region of interest" description="Disordered" evidence="2">
    <location>
        <begin position="786"/>
        <end position="813"/>
    </location>
</feature>
<keyword evidence="3" id="KW-0812">Transmembrane</keyword>
<feature type="transmembrane region" description="Helical" evidence="3">
    <location>
        <begin position="27"/>
        <end position="48"/>
    </location>
</feature>
<feature type="transmembrane region" description="Helical" evidence="3">
    <location>
        <begin position="213"/>
        <end position="231"/>
    </location>
</feature>
<feature type="transmembrane region" description="Helical" evidence="3">
    <location>
        <begin position="413"/>
        <end position="435"/>
    </location>
</feature>
<dbReference type="SUPFAM" id="SSF48452">
    <property type="entry name" value="TPR-like"/>
    <property type="match status" value="1"/>
</dbReference>
<evidence type="ECO:0000313" key="4">
    <source>
        <dbReference type="EMBL" id="KKW09435.1"/>
    </source>
</evidence>